<evidence type="ECO:0000313" key="3">
    <source>
        <dbReference type="Proteomes" id="UP000276133"/>
    </source>
</evidence>
<dbReference type="EMBL" id="REGN01001311">
    <property type="protein sequence ID" value="RNA35553.1"/>
    <property type="molecule type" value="Genomic_DNA"/>
</dbReference>
<protein>
    <submittedName>
        <fullName evidence="2">Cornifelin-like protein</fullName>
    </submittedName>
</protein>
<reference evidence="2 3" key="1">
    <citation type="journal article" date="2018" name="Sci. Rep.">
        <title>Genomic signatures of local adaptation to the degree of environmental predictability in rotifers.</title>
        <authorList>
            <person name="Franch-Gras L."/>
            <person name="Hahn C."/>
            <person name="Garcia-Roger E.M."/>
            <person name="Carmona M.J."/>
            <person name="Serra M."/>
            <person name="Gomez A."/>
        </authorList>
    </citation>
    <scope>NUCLEOTIDE SEQUENCE [LARGE SCALE GENOMIC DNA]</scope>
    <source>
        <strain evidence="2">HYR1</strain>
    </source>
</reference>
<dbReference type="OrthoDB" id="1045822at2759"/>
<evidence type="ECO:0000313" key="2">
    <source>
        <dbReference type="EMBL" id="RNA35553.1"/>
    </source>
</evidence>
<accession>A0A3M7SIF2</accession>
<dbReference type="AlphaFoldDB" id="A0A3M7SIF2"/>
<organism evidence="2 3">
    <name type="scientific">Brachionus plicatilis</name>
    <name type="common">Marine rotifer</name>
    <name type="synonym">Brachionus muelleri</name>
    <dbReference type="NCBI Taxonomy" id="10195"/>
    <lineage>
        <taxon>Eukaryota</taxon>
        <taxon>Metazoa</taxon>
        <taxon>Spiralia</taxon>
        <taxon>Gnathifera</taxon>
        <taxon>Rotifera</taxon>
        <taxon>Eurotatoria</taxon>
        <taxon>Monogononta</taxon>
        <taxon>Pseudotrocha</taxon>
        <taxon>Ploima</taxon>
        <taxon>Brachionidae</taxon>
        <taxon>Brachionus</taxon>
    </lineage>
</organism>
<comment type="caution">
    <text evidence="2">The sequence shown here is derived from an EMBL/GenBank/DDBJ whole genome shotgun (WGS) entry which is preliminary data.</text>
</comment>
<sequence length="104" mass="12000">MIIVEQPGNEWQYPLFDCFYPVEDCLLAYFCAPCYAAYAADESGESLFSSILQFLCYPLGLLYLRPTARYKHYIDGSLFKDFCAVILFPCCVSMQIRKEFEDGI</sequence>
<comment type="similarity">
    <text evidence="1">Belongs to the cornifelin family.</text>
</comment>
<keyword evidence="3" id="KW-1185">Reference proteome</keyword>
<dbReference type="Proteomes" id="UP000276133">
    <property type="component" value="Unassembled WGS sequence"/>
</dbReference>
<dbReference type="Pfam" id="PF04749">
    <property type="entry name" value="PLAC8"/>
    <property type="match status" value="1"/>
</dbReference>
<name>A0A3M7SIF2_BRAPC</name>
<gene>
    <name evidence="2" type="ORF">BpHYR1_023997</name>
</gene>
<proteinExistence type="inferred from homology"/>
<evidence type="ECO:0000256" key="1">
    <source>
        <dbReference type="ARBA" id="ARBA00009024"/>
    </source>
</evidence>
<dbReference type="InterPro" id="IPR006461">
    <property type="entry name" value="PLAC_motif_containing"/>
</dbReference>